<dbReference type="InterPro" id="IPR002611">
    <property type="entry name" value="IstB_ATP-bd"/>
</dbReference>
<feature type="non-terminal residue" evidence="2">
    <location>
        <position position="85"/>
    </location>
</feature>
<dbReference type="GO" id="GO:0005524">
    <property type="term" value="F:ATP binding"/>
    <property type="evidence" value="ECO:0007669"/>
    <property type="project" value="UniProtKB-KW"/>
</dbReference>
<gene>
    <name evidence="2" type="ORF">ACFSCZ_17410</name>
</gene>
<accession>A0ABW4KQC9</accession>
<keyword evidence="3" id="KW-1185">Reference proteome</keyword>
<reference evidence="3" key="1">
    <citation type="journal article" date="2019" name="Int. J. Syst. Evol. Microbiol.">
        <title>The Global Catalogue of Microorganisms (GCM) 10K type strain sequencing project: providing services to taxonomists for standard genome sequencing and annotation.</title>
        <authorList>
            <consortium name="The Broad Institute Genomics Platform"/>
            <consortium name="The Broad Institute Genome Sequencing Center for Infectious Disease"/>
            <person name="Wu L."/>
            <person name="Ma J."/>
        </authorList>
    </citation>
    <scope>NUCLEOTIDE SEQUENCE [LARGE SCALE GENOMIC DNA]</scope>
    <source>
        <strain evidence="3">CGMCC 1.12295</strain>
    </source>
</reference>
<comment type="caution">
    <text evidence="2">The sequence shown here is derived from an EMBL/GenBank/DDBJ whole genome shotgun (WGS) entry which is preliminary data.</text>
</comment>
<sequence length="85" mass="10184">MTKETTLTKLTEMRMSAMAETFLEQLRNPEYQEMTFEDRFGLLVDTEWSRRQNNKLERLIKSAQLSNNQASIEDIEYHPDRKLDK</sequence>
<dbReference type="RefSeq" id="WP_380775727.1">
    <property type="nucleotide sequence ID" value="NZ_JBHUEO010000088.1"/>
</dbReference>
<evidence type="ECO:0000259" key="1">
    <source>
        <dbReference type="Pfam" id="PF01695"/>
    </source>
</evidence>
<dbReference type="Proteomes" id="UP001597301">
    <property type="component" value="Unassembled WGS sequence"/>
</dbReference>
<organism evidence="2 3">
    <name type="scientific">Siminovitchia sediminis</name>
    <dbReference type="NCBI Taxonomy" id="1274353"/>
    <lineage>
        <taxon>Bacteria</taxon>
        <taxon>Bacillati</taxon>
        <taxon>Bacillota</taxon>
        <taxon>Bacilli</taxon>
        <taxon>Bacillales</taxon>
        <taxon>Bacillaceae</taxon>
        <taxon>Siminovitchia</taxon>
    </lineage>
</organism>
<dbReference type="Pfam" id="PF01695">
    <property type="entry name" value="IstB_IS21"/>
    <property type="match status" value="1"/>
</dbReference>
<dbReference type="EMBL" id="JBHUEO010000088">
    <property type="protein sequence ID" value="MFD1708463.1"/>
    <property type="molecule type" value="Genomic_DNA"/>
</dbReference>
<keyword evidence="2" id="KW-0547">Nucleotide-binding</keyword>
<name>A0ABW4KQC9_9BACI</name>
<feature type="domain" description="IstB-like ATP-binding" evidence="1">
    <location>
        <begin position="8"/>
        <end position="84"/>
    </location>
</feature>
<keyword evidence="2" id="KW-0067">ATP-binding</keyword>
<protein>
    <submittedName>
        <fullName evidence="2">ATP-binding protein</fullName>
    </submittedName>
</protein>
<proteinExistence type="predicted"/>
<evidence type="ECO:0000313" key="2">
    <source>
        <dbReference type="EMBL" id="MFD1708463.1"/>
    </source>
</evidence>
<evidence type="ECO:0000313" key="3">
    <source>
        <dbReference type="Proteomes" id="UP001597301"/>
    </source>
</evidence>